<evidence type="ECO:0000256" key="1">
    <source>
        <dbReference type="ARBA" id="ARBA00008416"/>
    </source>
</evidence>
<dbReference type="RefSeq" id="WP_344307416.1">
    <property type="nucleotide sequence ID" value="NZ_BAAANO010000008.1"/>
</dbReference>
<name>A0ABN2T9K3_9MICO</name>
<evidence type="ECO:0000256" key="2">
    <source>
        <dbReference type="RuleBase" id="RU003457"/>
    </source>
</evidence>
<dbReference type="PANTHER" id="PTHR13903:SF8">
    <property type="entry name" value="PIRIN"/>
    <property type="match status" value="1"/>
</dbReference>
<evidence type="ECO:0000259" key="3">
    <source>
        <dbReference type="Pfam" id="PF02678"/>
    </source>
</evidence>
<accession>A0ABN2T9K3</accession>
<keyword evidence="6" id="KW-1185">Reference proteome</keyword>
<protein>
    <submittedName>
        <fullName evidence="5">Pirin family protein</fullName>
    </submittedName>
</protein>
<dbReference type="InterPro" id="IPR012093">
    <property type="entry name" value="Pirin"/>
</dbReference>
<dbReference type="PANTHER" id="PTHR13903">
    <property type="entry name" value="PIRIN-RELATED"/>
    <property type="match status" value="1"/>
</dbReference>
<sequence length="343" mass="36942">MTNVEARPEELVCETTACAEAIDIITPRDVPLGGPRAMTVRRTLPQRKRSFIGPWCFVDHFGPDDVAISGGMQVARHPHTGLATVTLLFEGTIEHIDSTGFSNVVKPGEVNLMIAASGVSHSEYSSATTVLLHGVQLWYALPDALRNGMPQSQHFVAEPVAVPGGTVLTYLGEFAGRAADIDTRVPALAAEVRIHTGQEIVLDLDPTYEHGVLLDSGDLEVEANGVRIPVGRDELAYLPVGPTQLRLRAGSDGPVRAVVIGGAPFGEPIVMWWNFIGRTHEEIVAYREAWMAEIGRESVPELPDPGETYADGTAFPRFGTFPADTPAPLPAPVLPNVRIRPRG</sequence>
<evidence type="ECO:0000313" key="5">
    <source>
        <dbReference type="EMBL" id="GAA2002617.1"/>
    </source>
</evidence>
<gene>
    <name evidence="5" type="ORF">GCM10009755_09340</name>
</gene>
<comment type="similarity">
    <text evidence="1 2">Belongs to the pirin family.</text>
</comment>
<dbReference type="Gene3D" id="2.60.120.10">
    <property type="entry name" value="Jelly Rolls"/>
    <property type="match status" value="2"/>
</dbReference>
<evidence type="ECO:0000313" key="6">
    <source>
        <dbReference type="Proteomes" id="UP001500755"/>
    </source>
</evidence>
<feature type="domain" description="Pirin C-terminal" evidence="4">
    <location>
        <begin position="190"/>
        <end position="291"/>
    </location>
</feature>
<feature type="domain" description="Pirin N-terminal" evidence="3">
    <location>
        <begin position="39"/>
        <end position="138"/>
    </location>
</feature>
<evidence type="ECO:0000259" key="4">
    <source>
        <dbReference type="Pfam" id="PF05726"/>
    </source>
</evidence>
<reference evidence="5 6" key="1">
    <citation type="journal article" date="2019" name="Int. J. Syst. Evol. Microbiol.">
        <title>The Global Catalogue of Microorganisms (GCM) 10K type strain sequencing project: providing services to taxonomists for standard genome sequencing and annotation.</title>
        <authorList>
            <consortium name="The Broad Institute Genomics Platform"/>
            <consortium name="The Broad Institute Genome Sequencing Center for Infectious Disease"/>
            <person name="Wu L."/>
            <person name="Ma J."/>
        </authorList>
    </citation>
    <scope>NUCLEOTIDE SEQUENCE [LARGE SCALE GENOMIC DNA]</scope>
    <source>
        <strain evidence="5 6">JCM 14546</strain>
    </source>
</reference>
<dbReference type="InterPro" id="IPR014710">
    <property type="entry name" value="RmlC-like_jellyroll"/>
</dbReference>
<dbReference type="InterPro" id="IPR011051">
    <property type="entry name" value="RmlC_Cupin_sf"/>
</dbReference>
<organism evidence="5 6">
    <name type="scientific">Brevibacterium samyangense</name>
    <dbReference type="NCBI Taxonomy" id="366888"/>
    <lineage>
        <taxon>Bacteria</taxon>
        <taxon>Bacillati</taxon>
        <taxon>Actinomycetota</taxon>
        <taxon>Actinomycetes</taxon>
        <taxon>Micrococcales</taxon>
        <taxon>Brevibacteriaceae</taxon>
        <taxon>Brevibacterium</taxon>
    </lineage>
</organism>
<dbReference type="Proteomes" id="UP001500755">
    <property type="component" value="Unassembled WGS sequence"/>
</dbReference>
<dbReference type="EMBL" id="BAAANO010000008">
    <property type="protein sequence ID" value="GAA2002617.1"/>
    <property type="molecule type" value="Genomic_DNA"/>
</dbReference>
<dbReference type="Pfam" id="PF02678">
    <property type="entry name" value="Pirin"/>
    <property type="match status" value="1"/>
</dbReference>
<comment type="caution">
    <text evidence="5">The sequence shown here is derived from an EMBL/GenBank/DDBJ whole genome shotgun (WGS) entry which is preliminary data.</text>
</comment>
<proteinExistence type="inferred from homology"/>
<dbReference type="InterPro" id="IPR003829">
    <property type="entry name" value="Pirin_N_dom"/>
</dbReference>
<dbReference type="Pfam" id="PF05726">
    <property type="entry name" value="Pirin_C"/>
    <property type="match status" value="1"/>
</dbReference>
<dbReference type="SUPFAM" id="SSF51182">
    <property type="entry name" value="RmlC-like cupins"/>
    <property type="match status" value="1"/>
</dbReference>
<dbReference type="InterPro" id="IPR008778">
    <property type="entry name" value="Pirin_C_dom"/>
</dbReference>